<gene>
    <name evidence="2" type="ORF">ND2E_4220</name>
</gene>
<evidence type="ECO:0000313" key="2">
    <source>
        <dbReference type="EMBL" id="KGJ88384.1"/>
    </source>
</evidence>
<dbReference type="AlphaFoldDB" id="A0A099KCB9"/>
<accession>A0A099KCB9</accession>
<name>A0A099KCB9_COLPS</name>
<comment type="caution">
    <text evidence="2">The sequence shown here is derived from an EMBL/GenBank/DDBJ whole genome shotgun (WGS) entry which is preliminary data.</text>
</comment>
<dbReference type="EMBL" id="JQED01000047">
    <property type="protein sequence ID" value="KGJ88384.1"/>
    <property type="molecule type" value="Genomic_DNA"/>
</dbReference>
<organism evidence="2 3">
    <name type="scientific">Colwellia psychrerythraea</name>
    <name type="common">Vibrio psychroerythus</name>
    <dbReference type="NCBI Taxonomy" id="28229"/>
    <lineage>
        <taxon>Bacteria</taxon>
        <taxon>Pseudomonadati</taxon>
        <taxon>Pseudomonadota</taxon>
        <taxon>Gammaproteobacteria</taxon>
        <taxon>Alteromonadales</taxon>
        <taxon>Colwelliaceae</taxon>
        <taxon>Colwellia</taxon>
    </lineage>
</organism>
<feature type="domain" description="DUF4268" evidence="1">
    <location>
        <begin position="53"/>
        <end position="184"/>
    </location>
</feature>
<reference evidence="2 3" key="1">
    <citation type="submission" date="2014-08" db="EMBL/GenBank/DDBJ databases">
        <title>Genomic and Phenotypic Diversity of Colwellia psychrerythraea strains from Disparate Marine Basins.</title>
        <authorList>
            <person name="Techtmann S.M."/>
            <person name="Stelling S.C."/>
            <person name="Utturkar S.M."/>
            <person name="Alshibli N."/>
            <person name="Harris A."/>
            <person name="Brown S.D."/>
            <person name="Hazen T.C."/>
        </authorList>
    </citation>
    <scope>NUCLEOTIDE SEQUENCE [LARGE SCALE GENOMIC DNA]</scope>
    <source>
        <strain evidence="2 3">ND2E</strain>
    </source>
</reference>
<sequence>MKVGSTGSNSEELFLNLEQIIPTPEAKELMISMSAKESDEKKTEQELKTRHTLRLAFWEKALEVMRDSHCDLYNNINPTKDHWLCAGSGVTGCPYSMIFGAKEIRVEIWLGRSSKEDNKFMFDWLYEKREQIEQPFEQEIEWLRLDDKKSSRIQLSKAVNGKDQTNWTDYIDWLVVHMNKLESSLKLLLPELNTEVRSRSNNA</sequence>
<evidence type="ECO:0000259" key="1">
    <source>
        <dbReference type="Pfam" id="PF14088"/>
    </source>
</evidence>
<dbReference type="Pfam" id="PF14088">
    <property type="entry name" value="DUF4268"/>
    <property type="match status" value="1"/>
</dbReference>
<dbReference type="InterPro" id="IPR025364">
    <property type="entry name" value="DUF4268"/>
</dbReference>
<evidence type="ECO:0000313" key="3">
    <source>
        <dbReference type="Proteomes" id="UP000029843"/>
    </source>
</evidence>
<protein>
    <recommendedName>
        <fullName evidence="1">DUF4268 domain-containing protein</fullName>
    </recommendedName>
</protein>
<proteinExistence type="predicted"/>
<dbReference type="RefSeq" id="WP_223303673.1">
    <property type="nucleotide sequence ID" value="NZ_JQED01000047.1"/>
</dbReference>
<dbReference type="Proteomes" id="UP000029843">
    <property type="component" value="Unassembled WGS sequence"/>
</dbReference>
<dbReference type="PATRIC" id="fig|28229.4.peg.3570"/>